<keyword evidence="2" id="KW-1185">Reference proteome</keyword>
<name>A0A9P1I7K6_9PELO</name>
<evidence type="ECO:0000313" key="1">
    <source>
        <dbReference type="EMBL" id="CAI5440144.1"/>
    </source>
</evidence>
<evidence type="ECO:0000313" key="2">
    <source>
        <dbReference type="Proteomes" id="UP001152747"/>
    </source>
</evidence>
<accession>A0A9P1I7K6</accession>
<dbReference type="EMBL" id="CANHGI010000001">
    <property type="protein sequence ID" value="CAI5440144.1"/>
    <property type="molecule type" value="Genomic_DNA"/>
</dbReference>
<gene>
    <name evidence="1" type="ORF">CAMP_LOCUS2781</name>
</gene>
<protein>
    <submittedName>
        <fullName evidence="1">Uncharacterized protein</fullName>
    </submittedName>
</protein>
<reference evidence="1" key="1">
    <citation type="submission" date="2022-11" db="EMBL/GenBank/DDBJ databases">
        <authorList>
            <person name="Kikuchi T."/>
        </authorList>
    </citation>
    <scope>NUCLEOTIDE SEQUENCE</scope>
    <source>
        <strain evidence="1">PS1010</strain>
    </source>
</reference>
<sequence length="277" mass="31100">MTCIINEKTGRKTVEDEINSLLKFYAYDDAPIFLAELNFQEEENSDESLYLFGRLSNPKQQKRGMLRSAENSCKKCRQNFATFSPNAVLICRKWKDCQNSLFEQESGEIRAELLEDEEVAPHARSLYSALPCFGFPDSFILSALITNHCHKYQAISPSFASCHQFVVSYPNHRSLICFSAPSFPYPGYKLIALIFILLSIYAGVQATKSQMEPIIDKSSCLRASPLATTLYSAGISHLGGFLRDTCESKHSNPIQMSHVEKCNHDCIGCSWTYIGSG</sequence>
<dbReference type="Proteomes" id="UP001152747">
    <property type="component" value="Unassembled WGS sequence"/>
</dbReference>
<dbReference type="AlphaFoldDB" id="A0A9P1I7K6"/>
<organism evidence="1 2">
    <name type="scientific">Caenorhabditis angaria</name>
    <dbReference type="NCBI Taxonomy" id="860376"/>
    <lineage>
        <taxon>Eukaryota</taxon>
        <taxon>Metazoa</taxon>
        <taxon>Ecdysozoa</taxon>
        <taxon>Nematoda</taxon>
        <taxon>Chromadorea</taxon>
        <taxon>Rhabditida</taxon>
        <taxon>Rhabditina</taxon>
        <taxon>Rhabditomorpha</taxon>
        <taxon>Rhabditoidea</taxon>
        <taxon>Rhabditidae</taxon>
        <taxon>Peloderinae</taxon>
        <taxon>Caenorhabditis</taxon>
    </lineage>
</organism>
<comment type="caution">
    <text evidence="1">The sequence shown here is derived from an EMBL/GenBank/DDBJ whole genome shotgun (WGS) entry which is preliminary data.</text>
</comment>
<proteinExistence type="predicted"/>